<feature type="binding site" evidence="10">
    <location>
        <begin position="416"/>
        <end position="417"/>
    </location>
    <ligand>
        <name>substrate</name>
    </ligand>
</feature>
<dbReference type="Proteomes" id="UP000294853">
    <property type="component" value="Chromosome"/>
</dbReference>
<dbReference type="PANTHER" id="PTHR10353:SF36">
    <property type="entry name" value="LP05116P"/>
    <property type="match status" value="1"/>
</dbReference>
<evidence type="ECO:0000313" key="12">
    <source>
        <dbReference type="EMBL" id="QBX55501.1"/>
    </source>
</evidence>
<dbReference type="FunFam" id="3.20.20.80:FF:000004">
    <property type="entry name" value="Beta-glucosidase 6-phospho-beta-glucosidase"/>
    <property type="match status" value="1"/>
</dbReference>
<evidence type="ECO:0000256" key="8">
    <source>
        <dbReference type="ARBA" id="ARBA00023326"/>
    </source>
</evidence>
<dbReference type="Pfam" id="PF00232">
    <property type="entry name" value="Glyco_hydro_1"/>
    <property type="match status" value="1"/>
</dbReference>
<evidence type="ECO:0000313" key="13">
    <source>
        <dbReference type="Proteomes" id="UP000294853"/>
    </source>
</evidence>
<dbReference type="SUPFAM" id="SSF51445">
    <property type="entry name" value="(Trans)glycosidases"/>
    <property type="match status" value="1"/>
</dbReference>
<feature type="binding site" evidence="10">
    <location>
        <position position="27"/>
    </location>
    <ligand>
        <name>substrate</name>
    </ligand>
</feature>
<dbReference type="PANTHER" id="PTHR10353">
    <property type="entry name" value="GLYCOSYL HYDROLASE"/>
    <property type="match status" value="1"/>
</dbReference>
<feature type="active site" description="Nucleophile" evidence="9">
    <location>
        <position position="362"/>
    </location>
</feature>
<reference evidence="12 13" key="1">
    <citation type="submission" date="2019-03" db="EMBL/GenBank/DDBJ databases">
        <title>Three New Species of Nocardioides, Nocardioides euryhalodurans sp. nov., Nocardioides seonyuensis sp. nov. and Nocardioides eburneoflavus sp. nov. Iolated from Soil.</title>
        <authorList>
            <person name="Roh S.G."/>
            <person name="Lee C."/>
            <person name="Kim M.-K."/>
            <person name="Kim S.B."/>
        </authorList>
    </citation>
    <scope>NUCLEOTIDE SEQUENCE [LARGE SCALE GENOMIC DNA]</scope>
    <source>
        <strain evidence="12 13">MMS17-SY207-3</strain>
    </source>
</reference>
<proteinExistence type="inferred from homology"/>
<dbReference type="InterPro" id="IPR017853">
    <property type="entry name" value="GH"/>
</dbReference>
<dbReference type="EMBL" id="CP038436">
    <property type="protein sequence ID" value="QBX55501.1"/>
    <property type="molecule type" value="Genomic_DNA"/>
</dbReference>
<evidence type="ECO:0000256" key="9">
    <source>
        <dbReference type="PIRSR" id="PIRSR617736-1"/>
    </source>
</evidence>
<dbReference type="PRINTS" id="PR00131">
    <property type="entry name" value="GLHYDRLASE1"/>
</dbReference>
<dbReference type="Gene3D" id="3.20.20.80">
    <property type="entry name" value="Glycosidases"/>
    <property type="match status" value="1"/>
</dbReference>
<evidence type="ECO:0000256" key="7">
    <source>
        <dbReference type="ARBA" id="ARBA00023295"/>
    </source>
</evidence>
<keyword evidence="4 11" id="KW-0378">Hydrolase</keyword>
<dbReference type="GO" id="GO:0005829">
    <property type="term" value="C:cytosol"/>
    <property type="evidence" value="ECO:0007669"/>
    <property type="project" value="TreeGrafter"/>
</dbReference>
<feature type="binding site" evidence="10">
    <location>
        <position position="128"/>
    </location>
    <ligand>
        <name>substrate</name>
    </ligand>
</feature>
<keyword evidence="8" id="KW-0624">Polysaccharide degradation</keyword>
<dbReference type="GO" id="GO:0008422">
    <property type="term" value="F:beta-glucosidase activity"/>
    <property type="evidence" value="ECO:0007669"/>
    <property type="project" value="UniProtKB-EC"/>
</dbReference>
<dbReference type="OrthoDB" id="9765195at2"/>
<feature type="binding site" evidence="10">
    <location>
        <position position="409"/>
    </location>
    <ligand>
        <name>substrate</name>
    </ligand>
</feature>
<dbReference type="InterPro" id="IPR017736">
    <property type="entry name" value="Glyco_hydro_1_beta-glucosidase"/>
</dbReference>
<comment type="similarity">
    <text evidence="2 11">Belongs to the glycosyl hydrolase 1 family.</text>
</comment>
<evidence type="ECO:0000256" key="1">
    <source>
        <dbReference type="ARBA" id="ARBA00000448"/>
    </source>
</evidence>
<evidence type="ECO:0000256" key="4">
    <source>
        <dbReference type="ARBA" id="ARBA00022801"/>
    </source>
</evidence>
<organism evidence="12 13">
    <name type="scientific">Nocardioides seonyuensis</name>
    <dbReference type="NCBI Taxonomy" id="2518371"/>
    <lineage>
        <taxon>Bacteria</taxon>
        <taxon>Bacillati</taxon>
        <taxon>Actinomycetota</taxon>
        <taxon>Actinomycetes</taxon>
        <taxon>Propionibacteriales</taxon>
        <taxon>Nocardioidaceae</taxon>
        <taxon>Nocardioides</taxon>
    </lineage>
</organism>
<protein>
    <recommendedName>
        <fullName evidence="3 11">Beta-glucosidase</fullName>
        <ecNumber evidence="3 11">3.2.1.21</ecNumber>
    </recommendedName>
</protein>
<gene>
    <name evidence="12" type="ORF">EXE58_08580</name>
</gene>
<accession>A0A4P7II21</accession>
<keyword evidence="5" id="KW-0136">Cellulose degradation</keyword>
<evidence type="ECO:0000256" key="2">
    <source>
        <dbReference type="ARBA" id="ARBA00010838"/>
    </source>
</evidence>
<keyword evidence="6" id="KW-0119">Carbohydrate metabolism</keyword>
<name>A0A4P7II21_9ACTN</name>
<dbReference type="EC" id="3.2.1.21" evidence="3 11"/>
<feature type="active site" description="Proton donor" evidence="9">
    <location>
        <position position="173"/>
    </location>
</feature>
<feature type="binding site" evidence="10">
    <location>
        <position position="172"/>
    </location>
    <ligand>
        <name>substrate</name>
    </ligand>
</feature>
<dbReference type="RefSeq" id="WP_135267492.1">
    <property type="nucleotide sequence ID" value="NZ_CP038436.1"/>
</dbReference>
<keyword evidence="7 11" id="KW-0326">Glycosidase</keyword>
<evidence type="ECO:0000256" key="3">
    <source>
        <dbReference type="ARBA" id="ARBA00012744"/>
    </source>
</evidence>
<dbReference type="NCBIfam" id="TIGR03356">
    <property type="entry name" value="BGL"/>
    <property type="match status" value="1"/>
</dbReference>
<evidence type="ECO:0000256" key="11">
    <source>
        <dbReference type="RuleBase" id="RU361175"/>
    </source>
</evidence>
<dbReference type="KEGG" id="nsn:EXE58_08580"/>
<feature type="binding site" evidence="10">
    <location>
        <position position="302"/>
    </location>
    <ligand>
        <name>substrate</name>
    </ligand>
</feature>
<evidence type="ECO:0000256" key="6">
    <source>
        <dbReference type="ARBA" id="ARBA00023277"/>
    </source>
</evidence>
<dbReference type="InterPro" id="IPR033132">
    <property type="entry name" value="GH_1_N_CS"/>
</dbReference>
<dbReference type="PROSITE" id="PS00653">
    <property type="entry name" value="GLYCOSYL_HYDROL_F1_2"/>
    <property type="match status" value="1"/>
</dbReference>
<comment type="catalytic activity">
    <reaction evidence="1 11">
        <text>Hydrolysis of terminal, non-reducing beta-D-glucosyl residues with release of beta-D-glucose.</text>
        <dbReference type="EC" id="3.2.1.21"/>
    </reaction>
</comment>
<keyword evidence="13" id="KW-1185">Reference proteome</keyword>
<dbReference type="InterPro" id="IPR001360">
    <property type="entry name" value="Glyco_hydro_1"/>
</dbReference>
<dbReference type="AlphaFoldDB" id="A0A4P7II21"/>
<evidence type="ECO:0000256" key="5">
    <source>
        <dbReference type="ARBA" id="ARBA00023001"/>
    </source>
</evidence>
<evidence type="ECO:0000256" key="10">
    <source>
        <dbReference type="PIRSR" id="PIRSR617736-2"/>
    </source>
</evidence>
<sequence>MSASSPAGGFPLLPPGFRFGTSTAAYQVEGAVAEDGRGPCIWDTFSAQPGRIVDGTTGAVAADHYHRVGEDVALMKELGASGYRFSMSWSRIQPTGRGRPNPAGLAFYDRLIDTLLGNDIAPMVTLYHADLPQALEDEGGWINRGTVDCFAEYAAIVGERFGDRVEHWVPVNEPNVHTFLGYGNGQQAPGRTLMFDALWAAHHLLLAHGRAAIELRRTAGSADREVSIGCANNHGPVWPATDADADVGASKIFDALWNGMFLEPMLLGRYPADLMPLLEGLAEPGDMATIRQPLDFYGVNYYNPMRIAAAHEDADLPFDFCDVLGYPATDRGWPVVPDALREWLIMFRARYRAALPPIMITESGAAYNMEPGPDGTVDDQPRIDYIDAHLRAVGEAIRRGVDIRGYYCWSLLDTFEWSEGLSQRYGLVHVDRDTQERTPKKSFQWYADMIAAQPRQEQPRG</sequence>
<dbReference type="GO" id="GO:0030245">
    <property type="term" value="P:cellulose catabolic process"/>
    <property type="evidence" value="ECO:0007669"/>
    <property type="project" value="UniProtKB-KW"/>
</dbReference>